<feature type="transmembrane region" description="Helical" evidence="1">
    <location>
        <begin position="85"/>
        <end position="105"/>
    </location>
</feature>
<accession>A0ABV7AFF1</accession>
<protein>
    <recommendedName>
        <fullName evidence="4">TVP38/TMEM64 family membrane protein</fullName>
    </recommendedName>
</protein>
<organism evidence="2 3">
    <name type="scientific">Acidimangrovimonas pyrenivorans</name>
    <dbReference type="NCBI Taxonomy" id="2030798"/>
    <lineage>
        <taxon>Bacteria</taxon>
        <taxon>Pseudomonadati</taxon>
        <taxon>Pseudomonadota</taxon>
        <taxon>Alphaproteobacteria</taxon>
        <taxon>Rhodobacterales</taxon>
        <taxon>Paracoccaceae</taxon>
        <taxon>Acidimangrovimonas</taxon>
    </lineage>
</organism>
<dbReference type="Proteomes" id="UP001595443">
    <property type="component" value="Unassembled WGS sequence"/>
</dbReference>
<reference evidence="3" key="1">
    <citation type="journal article" date="2019" name="Int. J. Syst. Evol. Microbiol.">
        <title>The Global Catalogue of Microorganisms (GCM) 10K type strain sequencing project: providing services to taxonomists for standard genome sequencing and annotation.</title>
        <authorList>
            <consortium name="The Broad Institute Genomics Platform"/>
            <consortium name="The Broad Institute Genome Sequencing Center for Infectious Disease"/>
            <person name="Wu L."/>
            <person name="Ma J."/>
        </authorList>
    </citation>
    <scope>NUCLEOTIDE SEQUENCE [LARGE SCALE GENOMIC DNA]</scope>
    <source>
        <strain evidence="3">KCTC 62192</strain>
    </source>
</reference>
<proteinExistence type="predicted"/>
<sequence>MPDRLARPLRLILRLALFAAAILALRALLGWALAEDAALKAGTALDTGLLVALLVAYALLLAVPFVPGVEIGLTLLLAGGAPVVLPVYLATVAGLSLAFAAGALLSHARLGRLLAVLRLPRAAQLVATLAPMERAARIDWLCSHLPGRLAPHALRHRHVLLALLFNLPGNTLVGGGGGIALVAGLSRLYAPGAFLLTVALAVAPVPLLVWLSGLAPP</sequence>
<evidence type="ECO:0008006" key="4">
    <source>
        <dbReference type="Google" id="ProtNLM"/>
    </source>
</evidence>
<evidence type="ECO:0000313" key="2">
    <source>
        <dbReference type="EMBL" id="MFC2967646.1"/>
    </source>
</evidence>
<name>A0ABV7AFF1_9RHOB</name>
<feature type="transmembrane region" description="Helical" evidence="1">
    <location>
        <begin position="159"/>
        <end position="182"/>
    </location>
</feature>
<keyword evidence="3" id="KW-1185">Reference proteome</keyword>
<keyword evidence="1" id="KW-1133">Transmembrane helix</keyword>
<evidence type="ECO:0000256" key="1">
    <source>
        <dbReference type="SAM" id="Phobius"/>
    </source>
</evidence>
<feature type="transmembrane region" description="Helical" evidence="1">
    <location>
        <begin position="45"/>
        <end position="65"/>
    </location>
</feature>
<gene>
    <name evidence="2" type="ORF">ACFOES_06035</name>
</gene>
<feature type="transmembrane region" description="Helical" evidence="1">
    <location>
        <begin position="188"/>
        <end position="211"/>
    </location>
</feature>
<evidence type="ECO:0000313" key="3">
    <source>
        <dbReference type="Proteomes" id="UP001595443"/>
    </source>
</evidence>
<keyword evidence="1" id="KW-0812">Transmembrane</keyword>
<feature type="transmembrane region" description="Helical" evidence="1">
    <location>
        <begin position="12"/>
        <end position="33"/>
    </location>
</feature>
<comment type="caution">
    <text evidence="2">The sequence shown here is derived from an EMBL/GenBank/DDBJ whole genome shotgun (WGS) entry which is preliminary data.</text>
</comment>
<dbReference type="EMBL" id="JBHRSK010000004">
    <property type="protein sequence ID" value="MFC2967646.1"/>
    <property type="molecule type" value="Genomic_DNA"/>
</dbReference>
<keyword evidence="1" id="KW-0472">Membrane</keyword>
<dbReference type="RefSeq" id="WP_377832297.1">
    <property type="nucleotide sequence ID" value="NZ_JBHRSK010000004.1"/>
</dbReference>